<dbReference type="PANTHER" id="PTHR46810">
    <property type="entry name" value="INACTIVE POLYGLYCYLASE TTLL10"/>
    <property type="match status" value="1"/>
</dbReference>
<organism evidence="1">
    <name type="scientific">Hydra vulgaris</name>
    <name type="common">Hydra</name>
    <name type="synonym">Hydra attenuata</name>
    <dbReference type="NCBI Taxonomy" id="6087"/>
    <lineage>
        <taxon>Eukaryota</taxon>
        <taxon>Metazoa</taxon>
        <taxon>Cnidaria</taxon>
        <taxon>Hydrozoa</taxon>
        <taxon>Hydroidolina</taxon>
        <taxon>Anthoathecata</taxon>
        <taxon>Aplanulata</taxon>
        <taxon>Hydridae</taxon>
        <taxon>Hydra</taxon>
    </lineage>
</organism>
<dbReference type="Pfam" id="PF03133">
    <property type="entry name" value="TTL"/>
    <property type="match status" value="1"/>
</dbReference>
<proteinExistence type="evidence at transcript level"/>
<accession>T2MBE1</accession>
<name>T2MBE1_HYDVU</name>
<dbReference type="InterPro" id="IPR004344">
    <property type="entry name" value="TTL/TTLL_fam"/>
</dbReference>
<dbReference type="PROSITE" id="PS51221">
    <property type="entry name" value="TTL"/>
    <property type="match status" value="1"/>
</dbReference>
<dbReference type="EMBL" id="HAAD01003025">
    <property type="protein sequence ID" value="CDG69257.1"/>
    <property type="molecule type" value="mRNA"/>
</dbReference>
<reference evidence="1" key="1">
    <citation type="journal article" date="2013" name="Genome Biol. Evol.">
        <title>Punctuated emergences of genetic and phenotypic innovations in eumetazoan, bilaterian, euteleostome, and hominidae ancestors.</title>
        <authorList>
            <person name="Wenger Y."/>
            <person name="Galliot B."/>
        </authorList>
    </citation>
    <scope>NUCLEOTIDE SEQUENCE</scope>
    <source>
        <tissue evidence="1">Whole animals</tissue>
    </source>
</reference>
<dbReference type="SUPFAM" id="SSF56059">
    <property type="entry name" value="Glutathione synthetase ATP-binding domain-like"/>
    <property type="match status" value="1"/>
</dbReference>
<sequence>MKLTDDSNNFFIKWVECKKSINYDKFKEGYQIVNHIQNASCLTTKIGLLKTLKDYEKNQKLLKKKFSVNNFYMETYLVDSSHESQMFFQTFKKGELWICKPSSRNQGKGIFLVDDLSQFKKKIIDEKLSSVFSKPCWIIQRYLMNPLLIHGCKFDVRVYMLIASVQPCLAFYHTGYARVTCVPYTNENLDLNVHLTNQYVQKKNLLYKEMKEQTVLSFDQLNKYINENVKESKQLPNDWVLNGFQDSMKVIMVDCLKASLDKLDKKKGCFDLLGFDFIIDENMKVWLIEINTNPALHTNCSVLNNLLPPMIDEVLSIEIELFDTNLVGELKSLLNFQPIFNSSTRYQFQTK</sequence>
<dbReference type="AlphaFoldDB" id="T2MBE1"/>
<dbReference type="Gene3D" id="3.30.470.20">
    <property type="entry name" value="ATP-grasp fold, B domain"/>
    <property type="match status" value="1"/>
</dbReference>
<protein>
    <submittedName>
        <fullName evidence="1">Inactive polyglycylase TTLL10</fullName>
    </submittedName>
</protein>
<dbReference type="OrthoDB" id="202825at2759"/>
<evidence type="ECO:0000313" key="1">
    <source>
        <dbReference type="EMBL" id="CDG69257.1"/>
    </source>
</evidence>
<dbReference type="InterPro" id="IPR027752">
    <property type="entry name" value="TTLL10"/>
</dbReference>
<gene>
    <name evidence="1" type="primary">TTLL10</name>
</gene>
<dbReference type="GO" id="GO:0070737">
    <property type="term" value="F:protein-glycine ligase activity, elongating"/>
    <property type="evidence" value="ECO:0007669"/>
    <property type="project" value="TreeGrafter"/>
</dbReference>
<dbReference type="PANTHER" id="PTHR46810:SF1">
    <property type="entry name" value="INACTIVE POLYGLYCYLASE TTLL10"/>
    <property type="match status" value="1"/>
</dbReference>